<dbReference type="InterPro" id="IPR035965">
    <property type="entry name" value="PAS-like_dom_sf"/>
</dbReference>
<evidence type="ECO:0000256" key="2">
    <source>
        <dbReference type="ARBA" id="ARBA00012438"/>
    </source>
</evidence>
<accession>A0A2W2AL26</accession>
<name>A0A2W2AL26_9BACT</name>
<sequence>MCLEQALIDFETYSKSHDNNLICLHEANGTYLHVGESCKNVTGFEMVELIGKNPYDYFHPDDHERIQNCAHFPVLEGKETVQIEFRFRNKNNEYIWLKSKILPIRDEAGNVVSFFSISKDITIEVEIKEGLAQKEKLFNQVGSIAKIGSWEYDVTNGELLWSKAIYDIYELHYDYIPTKETLLRFCEDDISRNRFEQALDEVTGKGISSDFTLPLITTAETKVWAHIILKPEISKGKTTKILGVVQDVTADMEMRNKLKTLVDELTAQNRQLEGLLQSLPLIF</sequence>
<comment type="caution">
    <text evidence="8">The sequence shown here is derived from an EMBL/GenBank/DDBJ whole genome shotgun (WGS) entry which is preliminary data.</text>
</comment>
<feature type="domain" description="PAS" evidence="6">
    <location>
        <begin position="26"/>
        <end position="78"/>
    </location>
</feature>
<dbReference type="InterPro" id="IPR013655">
    <property type="entry name" value="PAS_fold_3"/>
</dbReference>
<dbReference type="PROSITE" id="PS50113">
    <property type="entry name" value="PAC"/>
    <property type="match status" value="1"/>
</dbReference>
<evidence type="ECO:0000256" key="5">
    <source>
        <dbReference type="ARBA" id="ARBA00022777"/>
    </source>
</evidence>
<dbReference type="InterPro" id="IPR052162">
    <property type="entry name" value="Sensor_kinase/Photoreceptor"/>
</dbReference>
<dbReference type="PROSITE" id="PS50112">
    <property type="entry name" value="PAS"/>
    <property type="match status" value="1"/>
</dbReference>
<dbReference type="PANTHER" id="PTHR43304">
    <property type="entry name" value="PHYTOCHROME-LIKE PROTEIN CPH1"/>
    <property type="match status" value="1"/>
</dbReference>
<dbReference type="NCBIfam" id="TIGR00229">
    <property type="entry name" value="sensory_box"/>
    <property type="match status" value="1"/>
</dbReference>
<dbReference type="SMART" id="SM00086">
    <property type="entry name" value="PAC"/>
    <property type="match status" value="2"/>
</dbReference>
<dbReference type="CDD" id="cd00130">
    <property type="entry name" value="PAS"/>
    <property type="match status" value="1"/>
</dbReference>
<evidence type="ECO:0000259" key="6">
    <source>
        <dbReference type="PROSITE" id="PS50112"/>
    </source>
</evidence>
<evidence type="ECO:0000256" key="1">
    <source>
        <dbReference type="ARBA" id="ARBA00000085"/>
    </source>
</evidence>
<dbReference type="EC" id="2.7.13.3" evidence="2"/>
<evidence type="ECO:0000313" key="8">
    <source>
        <dbReference type="EMBL" id="PZF73000.1"/>
    </source>
</evidence>
<dbReference type="AlphaFoldDB" id="A0A2W2AL26"/>
<dbReference type="Pfam" id="PF13426">
    <property type="entry name" value="PAS_9"/>
    <property type="match status" value="1"/>
</dbReference>
<dbReference type="PANTHER" id="PTHR43304:SF1">
    <property type="entry name" value="PAC DOMAIN-CONTAINING PROTEIN"/>
    <property type="match status" value="1"/>
</dbReference>
<evidence type="ECO:0000313" key="9">
    <source>
        <dbReference type="Proteomes" id="UP000248745"/>
    </source>
</evidence>
<dbReference type="Gene3D" id="3.30.450.20">
    <property type="entry name" value="PAS domain"/>
    <property type="match status" value="2"/>
</dbReference>
<dbReference type="InterPro" id="IPR000700">
    <property type="entry name" value="PAS-assoc_C"/>
</dbReference>
<dbReference type="Pfam" id="PF08447">
    <property type="entry name" value="PAS_3"/>
    <property type="match status" value="1"/>
</dbReference>
<dbReference type="RefSeq" id="WP_110999032.1">
    <property type="nucleotide sequence ID" value="NZ_QKTW01000016.1"/>
</dbReference>
<keyword evidence="3" id="KW-0597">Phosphoprotein</keyword>
<dbReference type="OrthoDB" id="9811889at2"/>
<dbReference type="EMBL" id="QKTW01000016">
    <property type="protein sequence ID" value="PZF73000.1"/>
    <property type="molecule type" value="Genomic_DNA"/>
</dbReference>
<dbReference type="GO" id="GO:0004673">
    <property type="term" value="F:protein histidine kinase activity"/>
    <property type="evidence" value="ECO:0007669"/>
    <property type="project" value="UniProtKB-EC"/>
</dbReference>
<evidence type="ECO:0000256" key="3">
    <source>
        <dbReference type="ARBA" id="ARBA00022553"/>
    </source>
</evidence>
<gene>
    <name evidence="8" type="ORF">DN068_11360</name>
</gene>
<dbReference type="Proteomes" id="UP000248745">
    <property type="component" value="Unassembled WGS sequence"/>
</dbReference>
<dbReference type="InterPro" id="IPR000014">
    <property type="entry name" value="PAS"/>
</dbReference>
<dbReference type="SUPFAM" id="SSF55785">
    <property type="entry name" value="PYP-like sensor domain (PAS domain)"/>
    <property type="match status" value="2"/>
</dbReference>
<feature type="domain" description="PAC" evidence="7">
    <location>
        <begin position="81"/>
        <end position="133"/>
    </location>
</feature>
<protein>
    <recommendedName>
        <fullName evidence="2">histidine kinase</fullName>
        <ecNumber evidence="2">2.7.13.3</ecNumber>
    </recommendedName>
</protein>
<evidence type="ECO:0000259" key="7">
    <source>
        <dbReference type="PROSITE" id="PS50113"/>
    </source>
</evidence>
<reference evidence="8 9" key="1">
    <citation type="submission" date="2018-06" db="EMBL/GenBank/DDBJ databases">
        <title>Mucibacter soli gen. nov., sp. nov., a new member of the family Chitinophagaceae producing mucin.</title>
        <authorList>
            <person name="Kim M.-K."/>
            <person name="Park S."/>
            <person name="Kim T.-S."/>
            <person name="Joung Y."/>
            <person name="Han J.-H."/>
            <person name="Kim S.B."/>
        </authorList>
    </citation>
    <scope>NUCLEOTIDE SEQUENCE [LARGE SCALE GENOMIC DNA]</scope>
    <source>
        <strain evidence="8 9">R1-15</strain>
    </source>
</reference>
<keyword evidence="4" id="KW-0808">Transferase</keyword>
<comment type="catalytic activity">
    <reaction evidence="1">
        <text>ATP + protein L-histidine = ADP + protein N-phospho-L-histidine.</text>
        <dbReference type="EC" id="2.7.13.3"/>
    </reaction>
</comment>
<organism evidence="8 9">
    <name type="scientific">Taibaiella soli</name>
    <dbReference type="NCBI Taxonomy" id="1649169"/>
    <lineage>
        <taxon>Bacteria</taxon>
        <taxon>Pseudomonadati</taxon>
        <taxon>Bacteroidota</taxon>
        <taxon>Chitinophagia</taxon>
        <taxon>Chitinophagales</taxon>
        <taxon>Chitinophagaceae</taxon>
        <taxon>Taibaiella</taxon>
    </lineage>
</organism>
<keyword evidence="9" id="KW-1185">Reference proteome</keyword>
<dbReference type="InterPro" id="IPR001610">
    <property type="entry name" value="PAC"/>
</dbReference>
<evidence type="ECO:0000256" key="4">
    <source>
        <dbReference type="ARBA" id="ARBA00022679"/>
    </source>
</evidence>
<proteinExistence type="predicted"/>
<keyword evidence="5" id="KW-0418">Kinase</keyword>